<proteinExistence type="inferred from homology"/>
<dbReference type="PIRSF" id="PIRSF005956">
    <property type="entry name" value="BtpA"/>
    <property type="match status" value="1"/>
</dbReference>
<name>A0A7M7K0A9_VARDE</name>
<dbReference type="OrthoDB" id="10045006at2759"/>
<dbReference type="KEGG" id="vde:111249425"/>
<dbReference type="OMA" id="ENFFDAP"/>
<dbReference type="PANTHER" id="PTHR21381">
    <property type="entry name" value="ZGC:162297"/>
    <property type="match status" value="1"/>
</dbReference>
<evidence type="ECO:0000313" key="3">
    <source>
        <dbReference type="Proteomes" id="UP000594260"/>
    </source>
</evidence>
<dbReference type="Proteomes" id="UP000594260">
    <property type="component" value="Unplaced"/>
</dbReference>
<evidence type="ECO:0000313" key="2">
    <source>
        <dbReference type="EnsemblMetazoa" id="XP_022659021"/>
    </source>
</evidence>
<protein>
    <submittedName>
        <fullName evidence="2">Uncharacterized protein</fullName>
    </submittedName>
</protein>
<dbReference type="PANTHER" id="PTHR21381:SF3">
    <property type="entry name" value="SGC REGION PROTEIN SGCQ-RELATED"/>
    <property type="match status" value="1"/>
</dbReference>
<dbReference type="Gene3D" id="3.20.20.70">
    <property type="entry name" value="Aldolase class I"/>
    <property type="match status" value="1"/>
</dbReference>
<dbReference type="InterPro" id="IPR011060">
    <property type="entry name" value="RibuloseP-bd_barrel"/>
</dbReference>
<organism evidence="2 3">
    <name type="scientific">Varroa destructor</name>
    <name type="common">Honeybee mite</name>
    <dbReference type="NCBI Taxonomy" id="109461"/>
    <lineage>
        <taxon>Eukaryota</taxon>
        <taxon>Metazoa</taxon>
        <taxon>Ecdysozoa</taxon>
        <taxon>Arthropoda</taxon>
        <taxon>Chelicerata</taxon>
        <taxon>Arachnida</taxon>
        <taxon>Acari</taxon>
        <taxon>Parasitiformes</taxon>
        <taxon>Mesostigmata</taxon>
        <taxon>Gamasina</taxon>
        <taxon>Dermanyssoidea</taxon>
        <taxon>Varroidae</taxon>
        <taxon>Varroa</taxon>
    </lineage>
</organism>
<keyword evidence="3" id="KW-1185">Reference proteome</keyword>
<dbReference type="EnsemblMetazoa" id="XM_022803286">
    <property type="protein sequence ID" value="XP_022659021"/>
    <property type="gene ID" value="LOC111249425"/>
</dbReference>
<dbReference type="NCBIfam" id="TIGR00259">
    <property type="entry name" value="thylakoid_BtpA"/>
    <property type="match status" value="1"/>
</dbReference>
<comment type="similarity">
    <text evidence="1">Belongs to the BtpA family.</text>
</comment>
<dbReference type="AlphaFoldDB" id="A0A7M7K0A9"/>
<dbReference type="RefSeq" id="XP_022659021.1">
    <property type="nucleotide sequence ID" value="XM_022803286.1"/>
</dbReference>
<dbReference type="Pfam" id="PF03437">
    <property type="entry name" value="BtpA"/>
    <property type="match status" value="1"/>
</dbReference>
<dbReference type="GeneID" id="111249425"/>
<accession>A0A7M7K0A9</accession>
<sequence length="283" mass="30584">MTRPASTALTRFRKLFGNMTRCAVIGMIHVKALPGSPLNNSAINEIVEHSIDEARLYRDCEVDGVLVENMHDTPYTLNECPAITACMTRVCQSVRETVGPNLACGVQILAANNRAALAVAAATNFNFIRAEGFVFSHFADEGLINACAGDLLRYRKSLECFAENVAIFCDIKKKHSAHAITADVSIADMARNADFFLADGLIVTGNSTGAEPNERDIGEVALAVPHQPVILGSGVTADNVTRLTKACHGVIVGSHFKQNGHWTGLLDEAKIRSFMKRLKTNVS</sequence>
<reference evidence="2" key="1">
    <citation type="submission" date="2021-01" db="UniProtKB">
        <authorList>
            <consortium name="EnsemblMetazoa"/>
        </authorList>
    </citation>
    <scope>IDENTIFICATION</scope>
</reference>
<dbReference type="InterPro" id="IPR005137">
    <property type="entry name" value="BtpA"/>
</dbReference>
<dbReference type="InterPro" id="IPR013785">
    <property type="entry name" value="Aldolase_TIM"/>
</dbReference>
<evidence type="ECO:0000256" key="1">
    <source>
        <dbReference type="ARBA" id="ARBA00006007"/>
    </source>
</evidence>
<dbReference type="InParanoid" id="A0A7M7K0A9"/>
<dbReference type="SUPFAM" id="SSF51366">
    <property type="entry name" value="Ribulose-phoshate binding barrel"/>
    <property type="match status" value="1"/>
</dbReference>